<sequence>MAVVVNWFTSLIKFVQQFVAVGLRRYQRFAIAFLLTTLLAINLSPSSAIALDFGDLFRILPSAIQVIQLSNVSDNDEVNLGRQINAQISQQVRISRDRNAIRLVRRLGEMLVPNSDRPNIPYTFQVVEDNSINAFATMGGFVYINTGTIASADNAAQLASVIAHEMGHIGGRHALEQMKQAAITQGIATAIGVENDQLVGLGAQLALQLPLSREDEFDADRRGLLTISRSGFAPQAMPAFMQKLVNSGGGTPAFLNSHPATPDRINALNELIRQNNLASAGGGLNDREYQSIWRSRYR</sequence>
<proteinExistence type="inferred from homology"/>
<dbReference type="Proteomes" id="UP001333818">
    <property type="component" value="Unassembled WGS sequence"/>
</dbReference>
<keyword evidence="9" id="KW-1185">Reference proteome</keyword>
<keyword evidence="4 6" id="KW-0862">Zinc</keyword>
<name>A0AAW9PWE2_9CYAN</name>
<dbReference type="GO" id="GO:0046872">
    <property type="term" value="F:metal ion binding"/>
    <property type="evidence" value="ECO:0007669"/>
    <property type="project" value="UniProtKB-KW"/>
</dbReference>
<evidence type="ECO:0000256" key="5">
    <source>
        <dbReference type="ARBA" id="ARBA00023049"/>
    </source>
</evidence>
<dbReference type="Gene3D" id="3.30.2010.10">
    <property type="entry name" value="Metalloproteases ('zincins'), catalytic domain"/>
    <property type="match status" value="1"/>
</dbReference>
<reference evidence="8" key="1">
    <citation type="submission" date="2024-01" db="EMBL/GenBank/DDBJ databases">
        <title>Bank of Algae and Cyanobacteria of the Azores (BACA) strain genomes.</title>
        <authorList>
            <person name="Luz R."/>
            <person name="Cordeiro R."/>
            <person name="Fonseca A."/>
            <person name="Goncalves V."/>
        </authorList>
    </citation>
    <scope>NUCLEOTIDE SEQUENCE</scope>
    <source>
        <strain evidence="8">BACA0141</strain>
    </source>
</reference>
<dbReference type="PANTHER" id="PTHR22726:SF1">
    <property type="entry name" value="METALLOENDOPEPTIDASE OMA1, MITOCHONDRIAL"/>
    <property type="match status" value="1"/>
</dbReference>
<dbReference type="GO" id="GO:0016020">
    <property type="term" value="C:membrane"/>
    <property type="evidence" value="ECO:0007669"/>
    <property type="project" value="TreeGrafter"/>
</dbReference>
<accession>A0AAW9PWE2</accession>
<protein>
    <submittedName>
        <fullName evidence="8">M48 family metallopeptidase</fullName>
    </submittedName>
</protein>
<comment type="caution">
    <text evidence="8">The sequence shown here is derived from an EMBL/GenBank/DDBJ whole genome shotgun (WGS) entry which is preliminary data.</text>
</comment>
<keyword evidence="1 6" id="KW-0645">Protease</keyword>
<evidence type="ECO:0000256" key="1">
    <source>
        <dbReference type="ARBA" id="ARBA00022670"/>
    </source>
</evidence>
<gene>
    <name evidence="8" type="ORF">V2H45_18730</name>
</gene>
<dbReference type="AlphaFoldDB" id="A0AAW9PWE2"/>
<dbReference type="PANTHER" id="PTHR22726">
    <property type="entry name" value="METALLOENDOPEPTIDASE OMA1"/>
    <property type="match status" value="1"/>
</dbReference>
<dbReference type="Pfam" id="PF01435">
    <property type="entry name" value="Peptidase_M48"/>
    <property type="match status" value="1"/>
</dbReference>
<evidence type="ECO:0000313" key="8">
    <source>
        <dbReference type="EMBL" id="MEE3718782.1"/>
    </source>
</evidence>
<comment type="similarity">
    <text evidence="6">Belongs to the peptidase M48 family.</text>
</comment>
<organism evidence="8 9">
    <name type="scientific">Tumidithrix elongata BACA0141</name>
    <dbReference type="NCBI Taxonomy" id="2716417"/>
    <lineage>
        <taxon>Bacteria</taxon>
        <taxon>Bacillati</taxon>
        <taxon>Cyanobacteriota</taxon>
        <taxon>Cyanophyceae</taxon>
        <taxon>Pseudanabaenales</taxon>
        <taxon>Pseudanabaenaceae</taxon>
        <taxon>Tumidithrix</taxon>
        <taxon>Tumidithrix elongata</taxon>
    </lineage>
</organism>
<evidence type="ECO:0000256" key="2">
    <source>
        <dbReference type="ARBA" id="ARBA00022723"/>
    </source>
</evidence>
<keyword evidence="3 6" id="KW-0378">Hydrolase</keyword>
<dbReference type="InterPro" id="IPR051156">
    <property type="entry name" value="Mito/Outer_Membr_Metalloprot"/>
</dbReference>
<evidence type="ECO:0000313" key="9">
    <source>
        <dbReference type="Proteomes" id="UP001333818"/>
    </source>
</evidence>
<dbReference type="EMBL" id="JAZBJZ010000093">
    <property type="protein sequence ID" value="MEE3718782.1"/>
    <property type="molecule type" value="Genomic_DNA"/>
</dbReference>
<keyword evidence="5 6" id="KW-0482">Metalloprotease</keyword>
<evidence type="ECO:0000256" key="4">
    <source>
        <dbReference type="ARBA" id="ARBA00022833"/>
    </source>
</evidence>
<feature type="domain" description="Peptidase M48" evidence="7">
    <location>
        <begin position="104"/>
        <end position="271"/>
    </location>
</feature>
<evidence type="ECO:0000256" key="3">
    <source>
        <dbReference type="ARBA" id="ARBA00022801"/>
    </source>
</evidence>
<comment type="cofactor">
    <cofactor evidence="6">
        <name>Zn(2+)</name>
        <dbReference type="ChEBI" id="CHEBI:29105"/>
    </cofactor>
    <text evidence="6">Binds 1 zinc ion per subunit.</text>
</comment>
<dbReference type="GO" id="GO:0004222">
    <property type="term" value="F:metalloendopeptidase activity"/>
    <property type="evidence" value="ECO:0007669"/>
    <property type="project" value="InterPro"/>
</dbReference>
<dbReference type="InterPro" id="IPR001915">
    <property type="entry name" value="Peptidase_M48"/>
</dbReference>
<dbReference type="CDD" id="cd07333">
    <property type="entry name" value="M48C_bepA_like"/>
    <property type="match status" value="1"/>
</dbReference>
<dbReference type="GO" id="GO:0051603">
    <property type="term" value="P:proteolysis involved in protein catabolic process"/>
    <property type="evidence" value="ECO:0007669"/>
    <property type="project" value="TreeGrafter"/>
</dbReference>
<evidence type="ECO:0000259" key="7">
    <source>
        <dbReference type="Pfam" id="PF01435"/>
    </source>
</evidence>
<keyword evidence="2" id="KW-0479">Metal-binding</keyword>
<evidence type="ECO:0000256" key="6">
    <source>
        <dbReference type="RuleBase" id="RU003983"/>
    </source>
</evidence>